<reference evidence="1 2" key="1">
    <citation type="submission" date="2013-07" db="EMBL/GenBank/DDBJ databases">
        <title>Sulfurimonas hongkongensis AST-10 Genome Sequencing.</title>
        <authorList>
            <person name="Cai L."/>
            <person name="Zhang T."/>
        </authorList>
    </citation>
    <scope>NUCLEOTIDE SEQUENCE [LARGE SCALE GENOMIC DNA]</scope>
    <source>
        <strain evidence="1 2">AST-10</strain>
    </source>
</reference>
<dbReference type="OrthoDB" id="5334874at2"/>
<dbReference type="eggNOG" id="ENOG5031AYY">
    <property type="taxonomic scope" value="Bacteria"/>
</dbReference>
<organism evidence="1 2">
    <name type="scientific">Sulfurimonas hongkongensis</name>
    <dbReference type="NCBI Taxonomy" id="1172190"/>
    <lineage>
        <taxon>Bacteria</taxon>
        <taxon>Pseudomonadati</taxon>
        <taxon>Campylobacterota</taxon>
        <taxon>Epsilonproteobacteria</taxon>
        <taxon>Campylobacterales</taxon>
        <taxon>Sulfurimonadaceae</taxon>
        <taxon>Sulfurimonas</taxon>
    </lineage>
</organism>
<dbReference type="STRING" id="1172190.M947_05550"/>
<dbReference type="EMBL" id="AUPZ01000007">
    <property type="protein sequence ID" value="EQB39458.1"/>
    <property type="molecule type" value="Genomic_DNA"/>
</dbReference>
<keyword evidence="2" id="KW-1185">Reference proteome</keyword>
<proteinExistence type="predicted"/>
<gene>
    <name evidence="1" type="ORF">M947_05550</name>
</gene>
<evidence type="ECO:0000313" key="1">
    <source>
        <dbReference type="EMBL" id="EQB39458.1"/>
    </source>
</evidence>
<evidence type="ECO:0000313" key="2">
    <source>
        <dbReference type="Proteomes" id="UP000015520"/>
    </source>
</evidence>
<dbReference type="Proteomes" id="UP000015520">
    <property type="component" value="Unassembled WGS sequence"/>
</dbReference>
<protein>
    <submittedName>
        <fullName evidence="1">Uncharacterized protein</fullName>
    </submittedName>
</protein>
<dbReference type="AlphaFoldDB" id="T0L113"/>
<dbReference type="PATRIC" id="fig|1172190.3.peg.1083"/>
<name>T0L113_9BACT</name>
<dbReference type="RefSeq" id="WP_021287378.1">
    <property type="nucleotide sequence ID" value="NZ_AUPZ01000007.1"/>
</dbReference>
<comment type="caution">
    <text evidence="1">The sequence shown here is derived from an EMBL/GenBank/DDBJ whole genome shotgun (WGS) entry which is preliminary data.</text>
</comment>
<accession>T0L113</accession>
<sequence>MGWTCQHDHKGYCKLVKKPCVPGMKGCTLKKSDYIFTTGNFEEDKKAKEENKEQEIDFAALARSN</sequence>